<organism evidence="1 2">
    <name type="scientific">Senna tora</name>
    <dbReference type="NCBI Taxonomy" id="362788"/>
    <lineage>
        <taxon>Eukaryota</taxon>
        <taxon>Viridiplantae</taxon>
        <taxon>Streptophyta</taxon>
        <taxon>Embryophyta</taxon>
        <taxon>Tracheophyta</taxon>
        <taxon>Spermatophyta</taxon>
        <taxon>Magnoliopsida</taxon>
        <taxon>eudicotyledons</taxon>
        <taxon>Gunneridae</taxon>
        <taxon>Pentapetalae</taxon>
        <taxon>rosids</taxon>
        <taxon>fabids</taxon>
        <taxon>Fabales</taxon>
        <taxon>Fabaceae</taxon>
        <taxon>Caesalpinioideae</taxon>
        <taxon>Cassia clade</taxon>
        <taxon>Senna</taxon>
    </lineage>
</organism>
<reference evidence="1" key="1">
    <citation type="submission" date="2020-09" db="EMBL/GenBank/DDBJ databases">
        <title>Genome-Enabled Discovery of Anthraquinone Biosynthesis in Senna tora.</title>
        <authorList>
            <person name="Kang S.-H."/>
            <person name="Pandey R.P."/>
            <person name="Lee C.-M."/>
            <person name="Sim J.-S."/>
            <person name="Jeong J.-T."/>
            <person name="Choi B.-S."/>
            <person name="Jung M."/>
            <person name="Ginzburg D."/>
            <person name="Zhao K."/>
            <person name="Won S.Y."/>
            <person name="Oh T.-J."/>
            <person name="Yu Y."/>
            <person name="Kim N.-H."/>
            <person name="Lee O.R."/>
            <person name="Lee T.-H."/>
            <person name="Bashyal P."/>
            <person name="Kim T.-S."/>
            <person name="Lee W.-H."/>
            <person name="Kawkins C."/>
            <person name="Kim C.-K."/>
            <person name="Kim J.S."/>
            <person name="Ahn B.O."/>
            <person name="Rhee S.Y."/>
            <person name="Sohng J.K."/>
        </authorList>
    </citation>
    <scope>NUCLEOTIDE SEQUENCE</scope>
    <source>
        <tissue evidence="1">Leaf</tissue>
    </source>
</reference>
<name>A0A834X770_9FABA</name>
<dbReference type="AlphaFoldDB" id="A0A834X770"/>
<evidence type="ECO:0000313" key="2">
    <source>
        <dbReference type="Proteomes" id="UP000634136"/>
    </source>
</evidence>
<dbReference type="Proteomes" id="UP000634136">
    <property type="component" value="Unassembled WGS sequence"/>
</dbReference>
<protein>
    <submittedName>
        <fullName evidence="1">Uncharacterized protein</fullName>
    </submittedName>
</protein>
<accession>A0A834X770</accession>
<sequence length="107" mass="11548">MIITLSLTIVSDCDLYGPTRRQPLVRVEGRIGALVCKKPHRTLMRSSQRINARARSADEDYCGCVSKLDEGESSPVTTGVRASNLGSGEVVNGNFGLVDEPIDSLAR</sequence>
<gene>
    <name evidence="1" type="ORF">G2W53_007662</name>
</gene>
<dbReference type="EMBL" id="JAAIUW010000003">
    <property type="protein sequence ID" value="KAF7839180.1"/>
    <property type="molecule type" value="Genomic_DNA"/>
</dbReference>
<evidence type="ECO:0000313" key="1">
    <source>
        <dbReference type="EMBL" id="KAF7839180.1"/>
    </source>
</evidence>
<comment type="caution">
    <text evidence="1">The sequence shown here is derived from an EMBL/GenBank/DDBJ whole genome shotgun (WGS) entry which is preliminary data.</text>
</comment>
<proteinExistence type="predicted"/>
<keyword evidence="2" id="KW-1185">Reference proteome</keyword>